<dbReference type="InterPro" id="IPR007829">
    <property type="entry name" value="TM2"/>
</dbReference>
<gene>
    <name evidence="7" type="ORF">A3O14_06480</name>
</gene>
<feature type="domain" description="TM2" evidence="6">
    <location>
        <begin position="26"/>
        <end position="79"/>
    </location>
</feature>
<dbReference type="PANTHER" id="PTHR21016">
    <property type="entry name" value="BETA-AMYLOID BINDING PROTEIN-RELATED"/>
    <property type="match status" value="1"/>
</dbReference>
<evidence type="ECO:0000256" key="3">
    <source>
        <dbReference type="ARBA" id="ARBA00022989"/>
    </source>
</evidence>
<reference evidence="8" key="1">
    <citation type="submission" date="2016-03" db="EMBL/GenBank/DDBJ databases">
        <authorList>
            <person name="Johnson T.J."/>
            <person name="Youmans B."/>
            <person name="Case K."/>
            <person name="Noll S."/>
        </authorList>
    </citation>
    <scope>NUCLEOTIDE SEQUENCE [LARGE SCALE GENOMIC DNA]</scope>
    <source>
        <strain evidence="8">UMNLAv8</strain>
    </source>
</reference>
<comment type="caution">
    <text evidence="7">The sequence shown here is derived from an EMBL/GenBank/DDBJ whole genome shotgun (WGS) entry which is preliminary data.</text>
</comment>
<organism evidence="7 8">
    <name type="scientific">Ligilactobacillus aviarius</name>
    <dbReference type="NCBI Taxonomy" id="1606"/>
    <lineage>
        <taxon>Bacteria</taxon>
        <taxon>Bacillati</taxon>
        <taxon>Bacillota</taxon>
        <taxon>Bacilli</taxon>
        <taxon>Lactobacillales</taxon>
        <taxon>Lactobacillaceae</taxon>
        <taxon>Ligilactobacillus</taxon>
    </lineage>
</organism>
<evidence type="ECO:0000259" key="6">
    <source>
        <dbReference type="Pfam" id="PF05154"/>
    </source>
</evidence>
<evidence type="ECO:0000256" key="1">
    <source>
        <dbReference type="ARBA" id="ARBA00004141"/>
    </source>
</evidence>
<proteinExistence type="predicted"/>
<dbReference type="InterPro" id="IPR050932">
    <property type="entry name" value="TM2D1-3-like"/>
</dbReference>
<evidence type="ECO:0000313" key="8">
    <source>
        <dbReference type="Proteomes" id="UP000078520"/>
    </source>
</evidence>
<dbReference type="Proteomes" id="UP000078520">
    <property type="component" value="Unassembled WGS sequence"/>
</dbReference>
<dbReference type="PANTHER" id="PTHR21016:SF25">
    <property type="entry name" value="TM2 DOMAIN-CONTAINING PROTEIN DDB_G0277895-RELATED"/>
    <property type="match status" value="1"/>
</dbReference>
<feature type="transmembrane region" description="Helical" evidence="5">
    <location>
        <begin position="30"/>
        <end position="49"/>
    </location>
</feature>
<comment type="subcellular location">
    <subcellularLocation>
        <location evidence="1">Membrane</location>
        <topology evidence="1">Multi-pass membrane protein</topology>
    </subcellularLocation>
</comment>
<name>A0A179C4W5_9LACO</name>
<evidence type="ECO:0000313" key="7">
    <source>
        <dbReference type="EMBL" id="OAQ07253.1"/>
    </source>
</evidence>
<accession>A0A179C4W5</accession>
<feature type="transmembrane region" description="Helical" evidence="5">
    <location>
        <begin position="55"/>
        <end position="77"/>
    </location>
</feature>
<evidence type="ECO:0000256" key="5">
    <source>
        <dbReference type="SAM" id="Phobius"/>
    </source>
</evidence>
<evidence type="ECO:0000256" key="2">
    <source>
        <dbReference type="ARBA" id="ARBA00022692"/>
    </source>
</evidence>
<keyword evidence="2 5" id="KW-0812">Transmembrane</keyword>
<keyword evidence="3 5" id="KW-1133">Transmembrane helix</keyword>
<dbReference type="RefSeq" id="WP_064208649.1">
    <property type="nucleotide sequence ID" value="NZ_CANCWU010000005.1"/>
</dbReference>
<keyword evidence="4 5" id="KW-0472">Membrane</keyword>
<dbReference type="GO" id="GO:0016020">
    <property type="term" value="C:membrane"/>
    <property type="evidence" value="ECO:0007669"/>
    <property type="project" value="UniProtKB-SubCell"/>
</dbReference>
<dbReference type="EMBL" id="LVKI01000036">
    <property type="protein sequence ID" value="OAQ07253.1"/>
    <property type="molecule type" value="Genomic_DNA"/>
</dbReference>
<dbReference type="AlphaFoldDB" id="A0A179C4W5"/>
<dbReference type="Pfam" id="PF05154">
    <property type="entry name" value="TM2"/>
    <property type="match status" value="1"/>
</dbReference>
<evidence type="ECO:0000256" key="4">
    <source>
        <dbReference type="ARBA" id="ARBA00023136"/>
    </source>
</evidence>
<protein>
    <recommendedName>
        <fullName evidence="6">TM2 domain-containing protein</fullName>
    </recommendedName>
</protein>
<sequence length="112" mass="12748">MNHTISYSQLDNQEKLLVDNQVANKSKKAVVAWLLWLFLGGFGAHRFYMGRTGTAVVMLILSLTFFGTIISVPWMIIDAFRIQGWIHQNQEQIEQEAITQVLAGRNIKAQNN</sequence>